<dbReference type="Pfam" id="PF04397">
    <property type="entry name" value="LytTR"/>
    <property type="match status" value="1"/>
</dbReference>
<dbReference type="SUPFAM" id="SSF52172">
    <property type="entry name" value="CheY-like"/>
    <property type="match status" value="1"/>
</dbReference>
<name>A0A3B7MPN3_9BACT</name>
<dbReference type="Gene3D" id="3.40.50.2300">
    <property type="match status" value="1"/>
</dbReference>
<evidence type="ECO:0000313" key="4">
    <source>
        <dbReference type="EMBL" id="AXY75279.1"/>
    </source>
</evidence>
<evidence type="ECO:0000313" key="5">
    <source>
        <dbReference type="Proteomes" id="UP000263900"/>
    </source>
</evidence>
<evidence type="ECO:0000256" key="1">
    <source>
        <dbReference type="PROSITE-ProRule" id="PRU00169"/>
    </source>
</evidence>
<dbReference type="AlphaFoldDB" id="A0A3B7MPN3"/>
<gene>
    <name evidence="4" type="ORF">D3H65_15375</name>
</gene>
<dbReference type="KEGG" id="pseg:D3H65_15375"/>
<dbReference type="InterPro" id="IPR011006">
    <property type="entry name" value="CheY-like_superfamily"/>
</dbReference>
<dbReference type="SMART" id="SM00850">
    <property type="entry name" value="LytTR"/>
    <property type="match status" value="1"/>
</dbReference>
<dbReference type="Proteomes" id="UP000263900">
    <property type="component" value="Chromosome"/>
</dbReference>
<accession>A0A3B7MPN3</accession>
<dbReference type="InterPro" id="IPR007492">
    <property type="entry name" value="LytTR_DNA-bd_dom"/>
</dbReference>
<dbReference type="EMBL" id="CP032157">
    <property type="protein sequence ID" value="AXY75279.1"/>
    <property type="molecule type" value="Genomic_DNA"/>
</dbReference>
<dbReference type="OrthoDB" id="1646880at2"/>
<feature type="domain" description="Response regulatory" evidence="2">
    <location>
        <begin position="4"/>
        <end position="115"/>
    </location>
</feature>
<organism evidence="4 5">
    <name type="scientific">Paraflavitalea soli</name>
    <dbReference type="NCBI Taxonomy" id="2315862"/>
    <lineage>
        <taxon>Bacteria</taxon>
        <taxon>Pseudomonadati</taxon>
        <taxon>Bacteroidota</taxon>
        <taxon>Chitinophagia</taxon>
        <taxon>Chitinophagales</taxon>
        <taxon>Chitinophagaceae</taxon>
        <taxon>Paraflavitalea</taxon>
    </lineage>
</organism>
<dbReference type="SMART" id="SM00448">
    <property type="entry name" value="REC"/>
    <property type="match status" value="1"/>
</dbReference>
<dbReference type="Pfam" id="PF00072">
    <property type="entry name" value="Response_reg"/>
    <property type="match status" value="1"/>
</dbReference>
<feature type="domain" description="HTH LytTR-type" evidence="3">
    <location>
        <begin position="144"/>
        <end position="246"/>
    </location>
</feature>
<dbReference type="InterPro" id="IPR001789">
    <property type="entry name" value="Sig_transdc_resp-reg_receiver"/>
</dbReference>
<dbReference type="PANTHER" id="PTHR37299">
    <property type="entry name" value="TRANSCRIPTIONAL REGULATOR-RELATED"/>
    <property type="match status" value="1"/>
</dbReference>
<keyword evidence="5" id="KW-1185">Reference proteome</keyword>
<dbReference type="Gene3D" id="2.40.50.1020">
    <property type="entry name" value="LytTr DNA-binding domain"/>
    <property type="match status" value="1"/>
</dbReference>
<sequence length="246" mass="28127">MAKKVLIIDDEDAARLVIRQYLGAFEELQIIGECSHGQEAVTAINRLEPDLVFLDVQMPGLSGFQVIQQIVHVPQIIFTTAYDQYALKAFDSNAIDYLLKPYTLERFRQAVSKVLLRPGAAAMEAVKNLVDQAGSNATTYSERILVESGNKMTNIQTTDIIYLEAERDYTRLHTEKKNYLSNYGIGVIVQRLDPRYFIRIHRSYIVNISHIKEVYREDNGILVVTSNNVSLKVSRSYTDDLRRLMY</sequence>
<dbReference type="GO" id="GO:0000156">
    <property type="term" value="F:phosphorelay response regulator activity"/>
    <property type="evidence" value="ECO:0007669"/>
    <property type="project" value="InterPro"/>
</dbReference>
<dbReference type="RefSeq" id="WP_119051160.1">
    <property type="nucleotide sequence ID" value="NZ_CP032157.1"/>
</dbReference>
<evidence type="ECO:0000259" key="2">
    <source>
        <dbReference type="PROSITE" id="PS50110"/>
    </source>
</evidence>
<proteinExistence type="predicted"/>
<dbReference type="InterPro" id="IPR046947">
    <property type="entry name" value="LytR-like"/>
</dbReference>
<reference evidence="4 5" key="1">
    <citation type="submission" date="2018-09" db="EMBL/GenBank/DDBJ databases">
        <title>Genome sequencing of strain 6GH32-13.</title>
        <authorList>
            <person name="Weon H.-Y."/>
            <person name="Heo J."/>
            <person name="Kwon S.-W."/>
        </authorList>
    </citation>
    <scope>NUCLEOTIDE SEQUENCE [LARGE SCALE GENOMIC DNA]</scope>
    <source>
        <strain evidence="4 5">5GH32-13</strain>
    </source>
</reference>
<protein>
    <submittedName>
        <fullName evidence="4">DNA-binding response regulator</fullName>
    </submittedName>
</protein>
<evidence type="ECO:0000259" key="3">
    <source>
        <dbReference type="PROSITE" id="PS50930"/>
    </source>
</evidence>
<feature type="modified residue" description="4-aspartylphosphate" evidence="1">
    <location>
        <position position="55"/>
    </location>
</feature>
<dbReference type="PANTHER" id="PTHR37299:SF1">
    <property type="entry name" value="STAGE 0 SPORULATION PROTEIN A HOMOLOG"/>
    <property type="match status" value="1"/>
</dbReference>
<dbReference type="PROSITE" id="PS50930">
    <property type="entry name" value="HTH_LYTTR"/>
    <property type="match status" value="1"/>
</dbReference>
<keyword evidence="4" id="KW-0238">DNA-binding</keyword>
<dbReference type="PROSITE" id="PS50110">
    <property type="entry name" value="RESPONSE_REGULATORY"/>
    <property type="match status" value="1"/>
</dbReference>
<keyword evidence="1" id="KW-0597">Phosphoprotein</keyword>
<dbReference type="GO" id="GO:0003677">
    <property type="term" value="F:DNA binding"/>
    <property type="evidence" value="ECO:0007669"/>
    <property type="project" value="UniProtKB-KW"/>
</dbReference>